<dbReference type="Pfam" id="PF05282">
    <property type="entry name" value="AAR2"/>
    <property type="match status" value="1"/>
</dbReference>
<dbReference type="Gene3D" id="1.25.40.550">
    <property type="entry name" value="Aar2, C-terminal domain-like"/>
    <property type="match status" value="1"/>
</dbReference>
<dbReference type="CDD" id="cd13777">
    <property type="entry name" value="Aar2_N"/>
    <property type="match status" value="1"/>
</dbReference>
<dbReference type="GO" id="GO:0000244">
    <property type="term" value="P:spliceosomal tri-snRNP complex assembly"/>
    <property type="evidence" value="ECO:0007669"/>
    <property type="project" value="TreeGrafter"/>
</dbReference>
<dbReference type="FunFam" id="1.25.40.550:FF:000001">
    <property type="entry name" value="AAR2 splicing factor homolog"/>
    <property type="match status" value="1"/>
</dbReference>
<dbReference type="InterPro" id="IPR033647">
    <property type="entry name" value="Aar2_N"/>
</dbReference>
<dbReference type="InterPro" id="IPR038516">
    <property type="entry name" value="AAR2_N_sf"/>
</dbReference>
<comment type="subunit">
    <text evidence="8">Interacts with PRPF8 (via RNase H homology domain). Component of a U5 snRNP complex that contains PRPF8.</text>
</comment>
<dbReference type="CDD" id="cd13778">
    <property type="entry name" value="Aar2_C"/>
    <property type="match status" value="1"/>
</dbReference>
<dbReference type="Gene3D" id="2.60.34.20">
    <property type="match status" value="1"/>
</dbReference>
<name>A0AAN9AW36_9CAEN</name>
<dbReference type="EMBL" id="JBAMIC010000019">
    <property type="protein sequence ID" value="KAK7094011.1"/>
    <property type="molecule type" value="Genomic_DNA"/>
</dbReference>
<protein>
    <recommendedName>
        <fullName evidence="3">Protein AAR2 homolog</fullName>
    </recommendedName>
    <alternativeName>
        <fullName evidence="7">AAR2 splicing factor homolog</fullName>
    </alternativeName>
</protein>
<comment type="similarity">
    <text evidence="2">Belongs to the AAR2 family.</text>
</comment>
<evidence type="ECO:0000259" key="10">
    <source>
        <dbReference type="Pfam" id="PF05282"/>
    </source>
</evidence>
<evidence type="ECO:0000256" key="7">
    <source>
        <dbReference type="ARBA" id="ARBA00030625"/>
    </source>
</evidence>
<dbReference type="GO" id="GO:0005681">
    <property type="term" value="C:spliceosomal complex"/>
    <property type="evidence" value="ECO:0007669"/>
    <property type="project" value="UniProtKB-KW"/>
</dbReference>
<keyword evidence="6" id="KW-0508">mRNA splicing</keyword>
<dbReference type="AlphaFoldDB" id="A0AAN9AW36"/>
<gene>
    <name evidence="12" type="ORF">V1264_007688</name>
</gene>
<evidence type="ECO:0000313" key="13">
    <source>
        <dbReference type="Proteomes" id="UP001374579"/>
    </source>
</evidence>
<dbReference type="InterPro" id="IPR038514">
    <property type="entry name" value="AAR2_C_sf"/>
</dbReference>
<evidence type="ECO:0000256" key="1">
    <source>
        <dbReference type="ARBA" id="ARBA00003708"/>
    </source>
</evidence>
<comment type="caution">
    <text evidence="12">The sequence shown here is derived from an EMBL/GenBank/DDBJ whole genome shotgun (WGS) entry which is preliminary data.</text>
</comment>
<keyword evidence="5" id="KW-0747">Spliceosome</keyword>
<organism evidence="12 13">
    <name type="scientific">Littorina saxatilis</name>
    <dbReference type="NCBI Taxonomy" id="31220"/>
    <lineage>
        <taxon>Eukaryota</taxon>
        <taxon>Metazoa</taxon>
        <taxon>Spiralia</taxon>
        <taxon>Lophotrochozoa</taxon>
        <taxon>Mollusca</taxon>
        <taxon>Gastropoda</taxon>
        <taxon>Caenogastropoda</taxon>
        <taxon>Littorinimorpha</taxon>
        <taxon>Littorinoidea</taxon>
        <taxon>Littorinidae</taxon>
        <taxon>Littorina</taxon>
    </lineage>
</organism>
<feature type="domain" description="AAR2 C-terminal" evidence="10">
    <location>
        <begin position="208"/>
        <end position="362"/>
    </location>
</feature>
<keyword evidence="13" id="KW-1185">Reference proteome</keyword>
<dbReference type="FunFam" id="2.60.34.20:FF:000001">
    <property type="entry name" value="protein AAR2 homolog"/>
    <property type="match status" value="1"/>
</dbReference>
<sequence>MDQATAQLLFEQGASLVFLDMPEGSEFGIDFNSWNVGAEFRGMKMIPPGVHFVYYSAIDRDKQAAPRSGFFHNFSKREILVKKWDPSIEDIKMDAVRPEELARFEESKKNMDRFLAPYPYESFKKWVSLTNHITPQILVDLQPECGIICAVAQFISEASTSQSRKRNAEIEAMEGDGGDQQSENKTRHSSAEDKLPSLKAAQGTRIRYSEIPTQKYPAGANPSEITKYSIDSSFQLETLQKRYKANPSGILGEIQFAFICFLVGQTYDSFEHWKQLVHLLCTSDEALHTYPKLFTDFIGMLHFQIREIPEDFFVDIVSQNNFLTTTLHELFSNLESQDVDATLRSRGLKFRQHLTEKFKWDFTSEPDEYAPVVVESAD</sequence>
<evidence type="ECO:0000259" key="11">
    <source>
        <dbReference type="Pfam" id="PF20981"/>
    </source>
</evidence>
<comment type="function">
    <text evidence="1">Component of the U5 snRNP complex that is required for spliceosome assembly and for pre-mRNA splicing.</text>
</comment>
<dbReference type="PANTHER" id="PTHR12689:SF4">
    <property type="entry name" value="PROTEIN AAR2 HOMOLOG"/>
    <property type="match status" value="1"/>
</dbReference>
<evidence type="ECO:0000256" key="8">
    <source>
        <dbReference type="ARBA" id="ARBA00047009"/>
    </source>
</evidence>
<evidence type="ECO:0000256" key="2">
    <source>
        <dbReference type="ARBA" id="ARBA00006281"/>
    </source>
</evidence>
<proteinExistence type="inferred from homology"/>
<accession>A0AAN9AW36</accession>
<evidence type="ECO:0000256" key="9">
    <source>
        <dbReference type="SAM" id="MobiDB-lite"/>
    </source>
</evidence>
<dbReference type="InterPro" id="IPR007946">
    <property type="entry name" value="AAR2"/>
</dbReference>
<feature type="domain" description="AAR2 N-terminal" evidence="11">
    <location>
        <begin position="12"/>
        <end position="143"/>
    </location>
</feature>
<dbReference type="Proteomes" id="UP001374579">
    <property type="component" value="Unassembled WGS sequence"/>
</dbReference>
<evidence type="ECO:0000256" key="3">
    <source>
        <dbReference type="ARBA" id="ARBA00016372"/>
    </source>
</evidence>
<evidence type="ECO:0000256" key="5">
    <source>
        <dbReference type="ARBA" id="ARBA00022728"/>
    </source>
</evidence>
<feature type="compositionally biased region" description="Basic and acidic residues" evidence="9">
    <location>
        <begin position="182"/>
        <end position="196"/>
    </location>
</feature>
<keyword evidence="4" id="KW-0507">mRNA processing</keyword>
<reference evidence="12 13" key="1">
    <citation type="submission" date="2024-02" db="EMBL/GenBank/DDBJ databases">
        <title>Chromosome-scale genome assembly of the rough periwinkle Littorina saxatilis.</title>
        <authorList>
            <person name="De Jode A."/>
            <person name="Faria R."/>
            <person name="Formenti G."/>
            <person name="Sims Y."/>
            <person name="Smith T.P."/>
            <person name="Tracey A."/>
            <person name="Wood J.M.D."/>
            <person name="Zagrodzka Z.B."/>
            <person name="Johannesson K."/>
            <person name="Butlin R.K."/>
            <person name="Leder E.H."/>
        </authorList>
    </citation>
    <scope>NUCLEOTIDE SEQUENCE [LARGE SCALE GENOMIC DNA]</scope>
    <source>
        <strain evidence="12">Snail1</strain>
        <tissue evidence="12">Muscle</tissue>
    </source>
</reference>
<dbReference type="PANTHER" id="PTHR12689">
    <property type="entry name" value="A1 CISTRON SPLICING FACTOR AAR2-RELATED"/>
    <property type="match status" value="1"/>
</dbReference>
<evidence type="ECO:0000256" key="6">
    <source>
        <dbReference type="ARBA" id="ARBA00023187"/>
    </source>
</evidence>
<dbReference type="Pfam" id="PF20981">
    <property type="entry name" value="AAR2_1st"/>
    <property type="match status" value="1"/>
</dbReference>
<evidence type="ECO:0000256" key="4">
    <source>
        <dbReference type="ARBA" id="ARBA00022664"/>
    </source>
</evidence>
<evidence type="ECO:0000313" key="12">
    <source>
        <dbReference type="EMBL" id="KAK7094011.1"/>
    </source>
</evidence>
<feature type="region of interest" description="Disordered" evidence="9">
    <location>
        <begin position="165"/>
        <end position="196"/>
    </location>
</feature>
<dbReference type="InterPro" id="IPR033648">
    <property type="entry name" value="AAR2_C"/>
</dbReference>